<proteinExistence type="predicted"/>
<dbReference type="GO" id="GO:0003677">
    <property type="term" value="F:DNA binding"/>
    <property type="evidence" value="ECO:0007669"/>
    <property type="project" value="InterPro"/>
</dbReference>
<evidence type="ECO:0008006" key="3">
    <source>
        <dbReference type="Google" id="ProtNLM"/>
    </source>
</evidence>
<dbReference type="GO" id="GO:0004803">
    <property type="term" value="F:transposase activity"/>
    <property type="evidence" value="ECO:0007669"/>
    <property type="project" value="InterPro"/>
</dbReference>
<name>B9XCS9_PEDPL</name>
<evidence type="ECO:0000313" key="2">
    <source>
        <dbReference type="Proteomes" id="UP000003688"/>
    </source>
</evidence>
<keyword evidence="2" id="KW-1185">Reference proteome</keyword>
<dbReference type="SUPFAM" id="SSF143422">
    <property type="entry name" value="Transposase IS200-like"/>
    <property type="match status" value="1"/>
</dbReference>
<organism evidence="1 2">
    <name type="scientific">Pedosphaera parvula (strain Ellin514)</name>
    <dbReference type="NCBI Taxonomy" id="320771"/>
    <lineage>
        <taxon>Bacteria</taxon>
        <taxon>Pseudomonadati</taxon>
        <taxon>Verrucomicrobiota</taxon>
        <taxon>Pedosphaerae</taxon>
        <taxon>Pedosphaerales</taxon>
        <taxon>Pedosphaeraceae</taxon>
        <taxon>Pedosphaera</taxon>
    </lineage>
</organism>
<dbReference type="RefSeq" id="WP_007413627.1">
    <property type="nucleotide sequence ID" value="NZ_ABOX02000005.1"/>
</dbReference>
<gene>
    <name evidence="1" type="ORF">Cflav_PD4910</name>
</gene>
<dbReference type="OrthoDB" id="9794403at2"/>
<sequence>MPDSENPNPLRGQGTNRKFSLPRLPREYYQADAVVHWTLPIAMRRIGWLTETFHSAFREIMLHAAAREGLFCPTYCLMPDHLHLVWMGLRLDSDQQLAMKFLREHLGPALRPNKFQHLPHDHVLREEDRKHNAFAKVCQYIIENPLRAELVKHPNEWSFISSVVPGYPTLHPLDDDFWPTFWKVYTAKRSPDAGNLKRPPL</sequence>
<dbReference type="AlphaFoldDB" id="B9XCS9"/>
<dbReference type="InterPro" id="IPR036515">
    <property type="entry name" value="Transposase_17_sf"/>
</dbReference>
<dbReference type="GO" id="GO:0006313">
    <property type="term" value="P:DNA transposition"/>
    <property type="evidence" value="ECO:0007669"/>
    <property type="project" value="InterPro"/>
</dbReference>
<evidence type="ECO:0000313" key="1">
    <source>
        <dbReference type="EMBL" id="EEF62275.1"/>
    </source>
</evidence>
<dbReference type="Proteomes" id="UP000003688">
    <property type="component" value="Unassembled WGS sequence"/>
</dbReference>
<accession>B9XCS9</accession>
<dbReference type="EMBL" id="ABOX02000005">
    <property type="protein sequence ID" value="EEF62275.1"/>
    <property type="molecule type" value="Genomic_DNA"/>
</dbReference>
<protein>
    <recommendedName>
        <fullName evidence="3">Transposase IS200-like domain-containing protein</fullName>
    </recommendedName>
</protein>
<reference evidence="1 2" key="1">
    <citation type="journal article" date="2011" name="J. Bacteriol.">
        <title>Genome sequence of 'Pedosphaera parvula' Ellin514, an aerobic Verrucomicrobial isolate from pasture soil.</title>
        <authorList>
            <person name="Kant R."/>
            <person name="van Passel M.W."/>
            <person name="Sangwan P."/>
            <person name="Palva A."/>
            <person name="Lucas S."/>
            <person name="Copeland A."/>
            <person name="Lapidus A."/>
            <person name="Glavina Del Rio T."/>
            <person name="Dalin E."/>
            <person name="Tice H."/>
            <person name="Bruce D."/>
            <person name="Goodwin L."/>
            <person name="Pitluck S."/>
            <person name="Chertkov O."/>
            <person name="Larimer F.W."/>
            <person name="Land M.L."/>
            <person name="Hauser L."/>
            <person name="Brettin T.S."/>
            <person name="Detter J.C."/>
            <person name="Han S."/>
            <person name="de Vos W.M."/>
            <person name="Janssen P.H."/>
            <person name="Smidt H."/>
        </authorList>
    </citation>
    <scope>NUCLEOTIDE SEQUENCE [LARGE SCALE GENOMIC DNA]</scope>
    <source>
        <strain evidence="1 2">Ellin514</strain>
    </source>
</reference>
<dbReference type="STRING" id="320771.Cflav_PD4910"/>
<comment type="caution">
    <text evidence="1">The sequence shown here is derived from an EMBL/GenBank/DDBJ whole genome shotgun (WGS) entry which is preliminary data.</text>
</comment>
<dbReference type="Gene3D" id="3.30.70.1290">
    <property type="entry name" value="Transposase IS200-like"/>
    <property type="match status" value="1"/>
</dbReference>